<sequence>MERPPSGSSSLTSLFGCRILSRPCEGHTWSLYIHSFIHGSTVKRIPLSVIVDGDDDDGEIQMASHSEFWKRVNVKTNASRAANSPHFVTTKLKEAFLKPSPEN</sequence>
<keyword evidence="2" id="KW-1185">Reference proteome</keyword>
<dbReference type="RefSeq" id="XP_010758410.1">
    <property type="nucleotide sequence ID" value="XM_010760108.1"/>
</dbReference>
<protein>
    <submittedName>
        <fullName evidence="1">Uncharacterized protein</fullName>
    </submittedName>
</protein>
<dbReference type="OrthoDB" id="10622487at2759"/>
<name>C1G586_PARBD</name>
<dbReference type="GeneID" id="22582758"/>
<evidence type="ECO:0000313" key="2">
    <source>
        <dbReference type="Proteomes" id="UP000001628"/>
    </source>
</evidence>
<organism evidence="1 2">
    <name type="scientific">Paracoccidioides brasiliensis (strain Pb18)</name>
    <dbReference type="NCBI Taxonomy" id="502780"/>
    <lineage>
        <taxon>Eukaryota</taxon>
        <taxon>Fungi</taxon>
        <taxon>Dikarya</taxon>
        <taxon>Ascomycota</taxon>
        <taxon>Pezizomycotina</taxon>
        <taxon>Eurotiomycetes</taxon>
        <taxon>Eurotiomycetidae</taxon>
        <taxon>Onygenales</taxon>
        <taxon>Ajellomycetaceae</taxon>
        <taxon>Paracoccidioides</taxon>
    </lineage>
</organism>
<accession>C1G586</accession>
<reference evidence="1 2" key="1">
    <citation type="journal article" date="2011" name="PLoS Genet.">
        <title>Comparative genomic analysis of human fungal pathogens causing paracoccidioidomycosis.</title>
        <authorList>
            <person name="Desjardins C.A."/>
            <person name="Champion M.D."/>
            <person name="Holder J.W."/>
            <person name="Muszewska A."/>
            <person name="Goldberg J."/>
            <person name="Bailao A.M."/>
            <person name="Brigido M.M."/>
            <person name="Ferreira M.E."/>
            <person name="Garcia A.M."/>
            <person name="Grynberg M."/>
            <person name="Gujja S."/>
            <person name="Heiman D.I."/>
            <person name="Henn M.R."/>
            <person name="Kodira C.D."/>
            <person name="Leon-Narvaez H."/>
            <person name="Longo L.V."/>
            <person name="Ma L.J."/>
            <person name="Malavazi I."/>
            <person name="Matsuo A.L."/>
            <person name="Morais F.V."/>
            <person name="Pereira M."/>
            <person name="Rodriguez-Brito S."/>
            <person name="Sakthikumar S."/>
            <person name="Salem-Izacc S.M."/>
            <person name="Sykes S.M."/>
            <person name="Teixeira M.M."/>
            <person name="Vallejo M.C."/>
            <person name="Walter M.E."/>
            <person name="Yandava C."/>
            <person name="Young S."/>
            <person name="Zeng Q."/>
            <person name="Zucker J."/>
            <person name="Felipe M.S."/>
            <person name="Goldman G.H."/>
            <person name="Haas B.J."/>
            <person name="McEwen J.G."/>
            <person name="Nino-Vega G."/>
            <person name="Puccia R."/>
            <person name="San-Blas G."/>
            <person name="Soares C.M."/>
            <person name="Birren B.W."/>
            <person name="Cuomo C.A."/>
        </authorList>
    </citation>
    <scope>NUCLEOTIDE SEQUENCE [LARGE SCALE GENOMIC DNA]</scope>
    <source>
        <strain evidence="1 2">Pb18</strain>
    </source>
</reference>
<dbReference type="AlphaFoldDB" id="C1G586"/>
<evidence type="ECO:0000313" key="1">
    <source>
        <dbReference type="EMBL" id="EEH47358.2"/>
    </source>
</evidence>
<proteinExistence type="predicted"/>
<dbReference type="PROSITE" id="PS51257">
    <property type="entry name" value="PROKAR_LIPOPROTEIN"/>
    <property type="match status" value="1"/>
</dbReference>
<dbReference type="InParanoid" id="C1G586"/>
<dbReference type="KEGG" id="pbn:PADG_03456"/>
<dbReference type="HOGENOM" id="CLU_178700_0_0_1"/>
<dbReference type="EMBL" id="KN275959">
    <property type="protein sequence ID" value="EEH47358.2"/>
    <property type="molecule type" value="Genomic_DNA"/>
</dbReference>
<dbReference type="Proteomes" id="UP000001628">
    <property type="component" value="Unassembled WGS sequence"/>
</dbReference>
<dbReference type="VEuPathDB" id="FungiDB:PADG_03456"/>
<gene>
    <name evidence="1" type="ORF">PADG_03456</name>
</gene>